<sequence length="175" mass="19744">MKYCAFLRGVNVNGTSMKMAEVCSVFESVGMEQVTSVLASGNILFSSERRPEVLKTELEKAMSAHFNYDAFMFLRSEDEITAMLSNNPFEAVADFHTYIFIGQKDIEKELLSIFSNSAKSKDEKGQVVNSTFYWQVPKGNTLHSAFGKVLGRKSLKDKITSRNINTFDKIINKLK</sequence>
<name>A0A7D7QZ31_9FLAO</name>
<evidence type="ECO:0000313" key="1">
    <source>
        <dbReference type="EMBL" id="MBA5245954.1"/>
    </source>
</evidence>
<dbReference type="PIRSF" id="PIRSF008502">
    <property type="entry name" value="UCP008502"/>
    <property type="match status" value="1"/>
</dbReference>
<evidence type="ECO:0000313" key="4">
    <source>
        <dbReference type="Proteomes" id="UP000539710"/>
    </source>
</evidence>
<protein>
    <submittedName>
        <fullName evidence="2">DUF1697 domain-containing protein</fullName>
    </submittedName>
</protein>
<dbReference type="Proteomes" id="UP000539710">
    <property type="component" value="Unassembled WGS sequence"/>
</dbReference>
<dbReference type="KEGG" id="cbau:H1R16_01155"/>
<gene>
    <name evidence="2" type="ORF">H1R16_01155</name>
    <name evidence="1" type="ORF">H2507_02115</name>
</gene>
<evidence type="ECO:0000313" key="2">
    <source>
        <dbReference type="EMBL" id="QMS98651.1"/>
    </source>
</evidence>
<dbReference type="AlphaFoldDB" id="A0A7D7QZ31"/>
<evidence type="ECO:0000313" key="3">
    <source>
        <dbReference type="Proteomes" id="UP000515349"/>
    </source>
</evidence>
<dbReference type="SUPFAM" id="SSF160379">
    <property type="entry name" value="SP0830-like"/>
    <property type="match status" value="1"/>
</dbReference>
<organism evidence="2 3">
    <name type="scientific">Marnyiella aurantia</name>
    <dbReference type="NCBI Taxonomy" id="2758037"/>
    <lineage>
        <taxon>Bacteria</taxon>
        <taxon>Pseudomonadati</taxon>
        <taxon>Bacteroidota</taxon>
        <taxon>Flavobacteriia</taxon>
        <taxon>Flavobacteriales</taxon>
        <taxon>Weeksellaceae</taxon>
        <taxon>Marnyiella</taxon>
    </lineage>
</organism>
<dbReference type="PANTHER" id="PTHR36439">
    <property type="entry name" value="BLL4334 PROTEIN"/>
    <property type="match status" value="1"/>
</dbReference>
<accession>A0A7D7QZ31</accession>
<dbReference type="Gene3D" id="3.30.70.1260">
    <property type="entry name" value="bacterial protein sp0830 like"/>
    <property type="match status" value="1"/>
</dbReference>
<reference evidence="4" key="2">
    <citation type="submission" date="2020-07" db="EMBL/GenBank/DDBJ databases">
        <title>Flavobacterium sp. xlx-214.</title>
        <authorList>
            <person name="Yang C."/>
        </authorList>
    </citation>
    <scope>NUCLEOTIDE SEQUENCE [LARGE SCALE GENOMIC DNA]</scope>
    <source>
        <strain evidence="4">CX-624</strain>
    </source>
</reference>
<dbReference type="Gene3D" id="3.30.70.1280">
    <property type="entry name" value="SP0830-like domains"/>
    <property type="match status" value="1"/>
</dbReference>
<reference evidence="1" key="3">
    <citation type="submission" date="2020-07" db="EMBL/GenBank/DDBJ databases">
        <authorList>
            <person name="Yang C."/>
        </authorList>
    </citation>
    <scope>NUCLEOTIDE SEQUENCE</scope>
    <source>
        <strain evidence="1">Cx-624</strain>
    </source>
</reference>
<dbReference type="Pfam" id="PF08002">
    <property type="entry name" value="DUF1697"/>
    <property type="match status" value="1"/>
</dbReference>
<dbReference type="RefSeq" id="WP_181886063.1">
    <property type="nucleotide sequence ID" value="NZ_CP059472.1"/>
</dbReference>
<dbReference type="EMBL" id="CP059472">
    <property type="protein sequence ID" value="QMS98651.1"/>
    <property type="molecule type" value="Genomic_DNA"/>
</dbReference>
<dbReference type="PANTHER" id="PTHR36439:SF1">
    <property type="entry name" value="DUF1697 DOMAIN-CONTAINING PROTEIN"/>
    <property type="match status" value="1"/>
</dbReference>
<keyword evidence="4" id="KW-1185">Reference proteome</keyword>
<dbReference type="Proteomes" id="UP000515349">
    <property type="component" value="Chromosome"/>
</dbReference>
<reference evidence="2 3" key="1">
    <citation type="submission" date="2020-07" db="EMBL/GenBank/DDBJ databases">
        <title>Chryseobacterium sp.cx-624.</title>
        <authorList>
            <person name="Yang C."/>
        </authorList>
    </citation>
    <scope>NUCLEOTIDE SEQUENCE [LARGE SCALE GENOMIC DNA]</scope>
    <source>
        <strain evidence="2">Cx-624</strain>
        <strain evidence="3">cx-624</strain>
    </source>
</reference>
<dbReference type="EMBL" id="JACEUX010000001">
    <property type="protein sequence ID" value="MBA5245954.1"/>
    <property type="molecule type" value="Genomic_DNA"/>
</dbReference>
<dbReference type="InterPro" id="IPR012545">
    <property type="entry name" value="DUF1697"/>
</dbReference>
<proteinExistence type="predicted"/>